<evidence type="ECO:0000256" key="2">
    <source>
        <dbReference type="ARBA" id="ARBA00023125"/>
    </source>
</evidence>
<dbReference type="EMBL" id="JASMWN010000011">
    <property type="protein sequence ID" value="MDU9005084.1"/>
    <property type="molecule type" value="Genomic_DNA"/>
</dbReference>
<dbReference type="SUPFAM" id="SSF46689">
    <property type="entry name" value="Homeodomain-like"/>
    <property type="match status" value="1"/>
</dbReference>
<evidence type="ECO:0000256" key="3">
    <source>
        <dbReference type="ARBA" id="ARBA00023163"/>
    </source>
</evidence>
<dbReference type="Pfam" id="PF12625">
    <property type="entry name" value="Arabinose_bd"/>
    <property type="match status" value="1"/>
</dbReference>
<name>A0ABU3VHC9_9RHOB</name>
<dbReference type="PANTHER" id="PTHR47894:SF1">
    <property type="entry name" value="HTH-TYPE TRANSCRIPTIONAL REGULATOR VQSM"/>
    <property type="match status" value="1"/>
</dbReference>
<organism evidence="5 6">
    <name type="scientific">Sedimentitalea todarodis</name>
    <dbReference type="NCBI Taxonomy" id="1631240"/>
    <lineage>
        <taxon>Bacteria</taxon>
        <taxon>Pseudomonadati</taxon>
        <taxon>Pseudomonadota</taxon>
        <taxon>Alphaproteobacteria</taxon>
        <taxon>Rhodobacterales</taxon>
        <taxon>Paracoccaceae</taxon>
        <taxon>Sedimentitalea</taxon>
    </lineage>
</organism>
<keyword evidence="6" id="KW-1185">Reference proteome</keyword>
<dbReference type="PROSITE" id="PS01124">
    <property type="entry name" value="HTH_ARAC_FAMILY_2"/>
    <property type="match status" value="1"/>
</dbReference>
<evidence type="ECO:0000313" key="6">
    <source>
        <dbReference type="Proteomes" id="UP001255416"/>
    </source>
</evidence>
<keyword evidence="2" id="KW-0238">DNA-binding</keyword>
<protein>
    <submittedName>
        <fullName evidence="5">AraC family transcriptional regulator ligand-binding domain-containing protein</fullName>
    </submittedName>
</protein>
<sequence length="341" mass="38405">MPEQRYRHGAIYAKSLAEHLLAEGYSQSQVFSGTAFAPELLSQEKPFAEFPDIADFFEHAAILSGNDVLGFERGMERDMRRSGLLSYVGLSSPTVRDFIKNFARYRRVFTDVVELDEAILDRESVLSWYFRVPAKVERRQLVEFGASGILSGLEKAADQKLRLRKVCFRHLRKTHTNLIEDYLGCPVEFGAPENAFFFEPSALDVPLATADHELYSVLRQYAEDVLERERRNTSALIVDVERAIAARLAAGEANQDRVARALGFSSRTLARRLAQEGTTFFRTLRDLREGLAISYLKNSDLGLGEIAYLMGYSNLSSFTDAFKGWVGVSPGRYRTTVAAED</sequence>
<dbReference type="PANTHER" id="PTHR47894">
    <property type="entry name" value="HTH-TYPE TRANSCRIPTIONAL REGULATOR GADX"/>
    <property type="match status" value="1"/>
</dbReference>
<evidence type="ECO:0000313" key="5">
    <source>
        <dbReference type="EMBL" id="MDU9005084.1"/>
    </source>
</evidence>
<accession>A0ABU3VHC9</accession>
<evidence type="ECO:0000256" key="1">
    <source>
        <dbReference type="ARBA" id="ARBA00023015"/>
    </source>
</evidence>
<dbReference type="InterPro" id="IPR032687">
    <property type="entry name" value="AraC-type_N"/>
</dbReference>
<dbReference type="InterPro" id="IPR018060">
    <property type="entry name" value="HTH_AraC"/>
</dbReference>
<dbReference type="InterPro" id="IPR009057">
    <property type="entry name" value="Homeodomain-like_sf"/>
</dbReference>
<dbReference type="Pfam" id="PF12833">
    <property type="entry name" value="HTH_18"/>
    <property type="match status" value="1"/>
</dbReference>
<keyword evidence="3" id="KW-0804">Transcription</keyword>
<gene>
    <name evidence="5" type="ORF">QO231_14640</name>
</gene>
<dbReference type="SMART" id="SM00342">
    <property type="entry name" value="HTH_ARAC"/>
    <property type="match status" value="1"/>
</dbReference>
<reference evidence="6" key="1">
    <citation type="submission" date="2023-05" db="EMBL/GenBank/DDBJ databases">
        <title>Sedimentitalea sp. nov. JM2-8.</title>
        <authorList>
            <person name="Huang J."/>
        </authorList>
    </citation>
    <scope>NUCLEOTIDE SEQUENCE [LARGE SCALE GENOMIC DNA]</scope>
    <source>
        <strain evidence="6">KHS03</strain>
    </source>
</reference>
<feature type="domain" description="HTH araC/xylS-type" evidence="4">
    <location>
        <begin position="238"/>
        <end position="336"/>
    </location>
</feature>
<proteinExistence type="predicted"/>
<evidence type="ECO:0000259" key="4">
    <source>
        <dbReference type="PROSITE" id="PS01124"/>
    </source>
</evidence>
<dbReference type="InterPro" id="IPR020449">
    <property type="entry name" value="Tscrpt_reg_AraC-type_HTH"/>
</dbReference>
<dbReference type="Proteomes" id="UP001255416">
    <property type="component" value="Unassembled WGS sequence"/>
</dbReference>
<dbReference type="Gene3D" id="1.10.10.60">
    <property type="entry name" value="Homeodomain-like"/>
    <property type="match status" value="1"/>
</dbReference>
<comment type="caution">
    <text evidence="5">The sequence shown here is derived from an EMBL/GenBank/DDBJ whole genome shotgun (WGS) entry which is preliminary data.</text>
</comment>
<dbReference type="RefSeq" id="WP_316777773.1">
    <property type="nucleotide sequence ID" value="NZ_JASMWN010000011.1"/>
</dbReference>
<keyword evidence="1" id="KW-0805">Transcription regulation</keyword>
<dbReference type="PRINTS" id="PR00032">
    <property type="entry name" value="HTHARAC"/>
</dbReference>